<proteinExistence type="predicted"/>
<evidence type="ECO:0000313" key="2">
    <source>
        <dbReference type="Proteomes" id="UP001311232"/>
    </source>
</evidence>
<organism evidence="1 2">
    <name type="scientific">Crenichthys baileyi</name>
    <name type="common">White River springfish</name>
    <dbReference type="NCBI Taxonomy" id="28760"/>
    <lineage>
        <taxon>Eukaryota</taxon>
        <taxon>Metazoa</taxon>
        <taxon>Chordata</taxon>
        <taxon>Craniata</taxon>
        <taxon>Vertebrata</taxon>
        <taxon>Euteleostomi</taxon>
        <taxon>Actinopterygii</taxon>
        <taxon>Neopterygii</taxon>
        <taxon>Teleostei</taxon>
        <taxon>Neoteleostei</taxon>
        <taxon>Acanthomorphata</taxon>
        <taxon>Ovalentaria</taxon>
        <taxon>Atherinomorphae</taxon>
        <taxon>Cyprinodontiformes</taxon>
        <taxon>Goodeidae</taxon>
        <taxon>Crenichthys</taxon>
    </lineage>
</organism>
<protein>
    <submittedName>
        <fullName evidence="1">Uncharacterized protein</fullName>
    </submittedName>
</protein>
<reference evidence="1 2" key="1">
    <citation type="submission" date="2021-06" db="EMBL/GenBank/DDBJ databases">
        <authorList>
            <person name="Palmer J.M."/>
        </authorList>
    </citation>
    <scope>NUCLEOTIDE SEQUENCE [LARGE SCALE GENOMIC DNA]</scope>
    <source>
        <strain evidence="1 2">MEX-2019</strain>
        <tissue evidence="1">Muscle</tissue>
    </source>
</reference>
<keyword evidence="2" id="KW-1185">Reference proteome</keyword>
<dbReference type="Proteomes" id="UP001311232">
    <property type="component" value="Unassembled WGS sequence"/>
</dbReference>
<gene>
    <name evidence="1" type="ORF">CRENBAI_024821</name>
</gene>
<name>A0AAV9S9D2_9TELE</name>
<dbReference type="AlphaFoldDB" id="A0AAV9S9D2"/>
<evidence type="ECO:0000313" key="1">
    <source>
        <dbReference type="EMBL" id="KAK5617911.1"/>
    </source>
</evidence>
<accession>A0AAV9S9D2</accession>
<sequence length="179" mass="19111">MWWCFAECAPPPLPSQCRVVAAAAAAAVLSCLRRCLKGSQRCVSAESSPLGTSAAVDPPDRSNRLALPISRWFHNNKDKGGQTAGWAVKLKNSVSELGDREEEGGAAQPGDSLVLRLRAVVGNGLERQLHLTSLAERRQQWTQAGHVQPLVQVGRLRCSVQKLGTCGSGCCSSCLFALC</sequence>
<comment type="caution">
    <text evidence="1">The sequence shown here is derived from an EMBL/GenBank/DDBJ whole genome shotgun (WGS) entry which is preliminary data.</text>
</comment>
<dbReference type="EMBL" id="JAHHUM010000655">
    <property type="protein sequence ID" value="KAK5617911.1"/>
    <property type="molecule type" value="Genomic_DNA"/>
</dbReference>